<dbReference type="GO" id="GO:0005654">
    <property type="term" value="C:nucleoplasm"/>
    <property type="evidence" value="ECO:0007669"/>
    <property type="project" value="TreeGrafter"/>
</dbReference>
<dbReference type="Proteomes" id="UP000290572">
    <property type="component" value="Unassembled WGS sequence"/>
</dbReference>
<dbReference type="STRING" id="84645.A0A498L7T8"/>
<proteinExistence type="predicted"/>
<organism evidence="5 6">
    <name type="scientific">Labeo rohita</name>
    <name type="common">Indian major carp</name>
    <name type="synonym">Cyprinus rohita</name>
    <dbReference type="NCBI Taxonomy" id="84645"/>
    <lineage>
        <taxon>Eukaryota</taxon>
        <taxon>Metazoa</taxon>
        <taxon>Chordata</taxon>
        <taxon>Craniata</taxon>
        <taxon>Vertebrata</taxon>
        <taxon>Euteleostomi</taxon>
        <taxon>Actinopterygii</taxon>
        <taxon>Neopterygii</taxon>
        <taxon>Teleostei</taxon>
        <taxon>Ostariophysi</taxon>
        <taxon>Cypriniformes</taxon>
        <taxon>Cyprinidae</taxon>
        <taxon>Labeoninae</taxon>
        <taxon>Labeonini</taxon>
        <taxon>Labeo</taxon>
    </lineage>
</organism>
<dbReference type="EMBL" id="QBIY01013502">
    <property type="protein sequence ID" value="RXN02514.1"/>
    <property type="molecule type" value="Genomic_DNA"/>
</dbReference>
<dbReference type="Pfam" id="PF01735">
    <property type="entry name" value="PLA2_B"/>
    <property type="match status" value="4"/>
</dbReference>
<keyword evidence="6" id="KW-1185">Reference proteome</keyword>
<name>A0A498L7T8_LABRO</name>
<dbReference type="GO" id="GO:0005509">
    <property type="term" value="F:calcium ion binding"/>
    <property type="evidence" value="ECO:0007669"/>
    <property type="project" value="TreeGrafter"/>
</dbReference>
<sequence length="1381" mass="154109">MVGLLGSLIELDKVGLLDCILYLSGVSGSTWCMASLYQEPDWSTKLDTVKDKIIKRLSGPKVSQGDAFEKLKKYHMKDNFTLTDVWAAMVITENVKEIDELPLTDHWDPLSKDPFPIYTAIDNQCKQEEGGDPWFEISPQEAGYSLTGAFVETSSFGSQFDKGSKKKPQPEMDMLYLQALCGSALAEKDTIRKFLWEKIKDFLQHVTSTVERDMSEEMKTDPKNTLVYKCYQVLMGLVDMNLSVLNGKDSFDLDQSIIDTLKDPKTTLVYKCYQVLMGLADMNLSVLNGKDSFDLDQSIIDTLKDECIQTPGKNKVPNIALLGSGGGQRAMVGLLGSLVELDKAGLLDCILYLSGVSGSTWCMASLYQEPDWSTKLDTVKDKIIKRLSGPGVNLTDALAKLKKYYYGKDFFSLTDVWAVMIITTYMKEIDEHTLTDQWNQHSKDPFPIYTVNDKQSKQEAGVDPWFEISPYEAGYSLTGAFVGTSSFGSQFDKGLKKKQQPEMDMLYLQGLCGSALAGEDELFKSFWEKIKGADAFQDSVLTKANIDFIIMKLTIIDSHPPDFLKGSKPTNEINMFEEMKEDPKAPPVEKCYQVLMDLVDTNLCVLNGKDPSDLHQSIRTNLNDDVETWRNKYRTFQGPYSAEMITDLLEVAGKNISNNREKLKEQIRVVVGGEVRIGHSLNTNEKEFVVRRRETVFQSLQKLKIYCSQNEVPHIALLGSGGGQRAMVGLLGSLVELDKAGLLDCILYLSGVSGSTWCMASLYQEPDWSTKLETVKDKIIKRLSSSKVSWRDTYVKLMKYYQIDELTLTDHWNHLSKDPLPIYTAIDKQCKKEEEKGGDTADPWFEISPYEAGYSLTGAFVGTSSFGSQFDKGSKKKPQPEMDMLYLQDPNDPSVHKCFRVLMDLVDMNLSVLNGIDSSDLVQSIQKTLKVRGDGQSAGSIGATEGPLDAAASVLGCAAEVEVTGGALDAAASVLGCAADVEATGGFATVGLRNLSSASEDRRGNEVPHIALLGSGGGQRAMVGLLGSLVELDKAGLLDCMLYLNGVSGSTWCMASLYQEPDWSTKLDTVKDKIIKRLSGPEVSWGDAYAKLKKYHKKDNFSLTDVWAVMVVTEYVKEIDEHKLTDQWDQLSKDPFPIYAAIDKQCKQKKDGDPWFEISPHEAGYSLTGAFVETSSFCSQFDNGSKKKQQPEMDMLYLQDPKDPPVEMYYQVLMDLVDMNLSVLNGKDPSDLDQSIRKLLNDLFLSICTCMAKWIWGRNYNFLHKMTDEAVPAALLESETRDYEDAGLLLNSPYFSVLREERHIDLIISLDYSDGDPFMTVRKAAEMCKKLNIPFPEVNIPSEDLEKPKDFYVFKGQNAPTVIHIPLFNVVNCGGKLRLSS</sequence>
<evidence type="ECO:0000256" key="3">
    <source>
        <dbReference type="PROSITE-ProRule" id="PRU00555"/>
    </source>
</evidence>
<comment type="caution">
    <text evidence="5">The sequence shown here is derived from an EMBL/GenBank/DDBJ whole genome shotgun (WGS) entry which is preliminary data.</text>
</comment>
<dbReference type="GO" id="GO:0005829">
    <property type="term" value="C:cytosol"/>
    <property type="evidence" value="ECO:0007669"/>
    <property type="project" value="TreeGrafter"/>
</dbReference>
<dbReference type="InterPro" id="IPR016035">
    <property type="entry name" value="Acyl_Trfase/lysoPLipase"/>
</dbReference>
<dbReference type="SUPFAM" id="SSF52151">
    <property type="entry name" value="FabD/lysophospholipase-like"/>
    <property type="match status" value="4"/>
</dbReference>
<keyword evidence="3" id="KW-0442">Lipid degradation</keyword>
<dbReference type="GO" id="GO:0005635">
    <property type="term" value="C:nuclear envelope"/>
    <property type="evidence" value="ECO:0007669"/>
    <property type="project" value="TreeGrafter"/>
</dbReference>
<dbReference type="PANTHER" id="PTHR10728">
    <property type="entry name" value="CYTOSOLIC PHOSPHOLIPASE A2"/>
    <property type="match status" value="1"/>
</dbReference>
<accession>A0A498L7T8</accession>
<feature type="domain" description="PLA2c" evidence="4">
    <location>
        <begin position="667"/>
        <end position="771"/>
    </location>
</feature>
<feature type="domain" description="PLA2c" evidence="4">
    <location>
        <begin position="1"/>
        <end position="187"/>
    </location>
</feature>
<gene>
    <name evidence="5" type="ORF">ROHU_013736</name>
</gene>
<dbReference type="GO" id="GO:0046475">
    <property type="term" value="P:glycerophospholipid catabolic process"/>
    <property type="evidence" value="ECO:0007669"/>
    <property type="project" value="TreeGrafter"/>
</dbReference>
<dbReference type="PROSITE" id="PS51210">
    <property type="entry name" value="PLA2C"/>
    <property type="match status" value="4"/>
</dbReference>
<dbReference type="PANTHER" id="PTHR10728:SF39">
    <property type="entry name" value="CYTOSOLIC PHOSPHOLIPASE A2 GAMMA"/>
    <property type="match status" value="1"/>
</dbReference>
<evidence type="ECO:0000259" key="4">
    <source>
        <dbReference type="PROSITE" id="PS51210"/>
    </source>
</evidence>
<protein>
    <submittedName>
        <fullName evidence="5">Cytosolic phospholipase A2 gamma-like protein</fullName>
    </submittedName>
</protein>
<keyword evidence="2 3" id="KW-0443">Lipid metabolism</keyword>
<feature type="domain" description="PLA2c" evidence="4">
    <location>
        <begin position="271"/>
        <end position="517"/>
    </location>
</feature>
<keyword evidence="1 3" id="KW-0378">Hydrolase</keyword>
<dbReference type="FunFam" id="3.40.1090.10:FF:000023">
    <property type="entry name" value="Phospholipase A2 group IVC"/>
    <property type="match status" value="1"/>
</dbReference>
<dbReference type="InterPro" id="IPR002642">
    <property type="entry name" value="LysoPLipase_cat_dom"/>
</dbReference>
<dbReference type="GO" id="GO:0047498">
    <property type="term" value="F:calcium-dependent phospholipase A2 activity"/>
    <property type="evidence" value="ECO:0007669"/>
    <property type="project" value="TreeGrafter"/>
</dbReference>
<dbReference type="GO" id="GO:0005544">
    <property type="term" value="F:calcium-dependent phospholipid binding"/>
    <property type="evidence" value="ECO:0007669"/>
    <property type="project" value="TreeGrafter"/>
</dbReference>
<reference evidence="5 6" key="1">
    <citation type="submission" date="2018-03" db="EMBL/GenBank/DDBJ databases">
        <title>Draft genome sequence of Rohu Carp (Labeo rohita).</title>
        <authorList>
            <person name="Das P."/>
            <person name="Kushwaha B."/>
            <person name="Joshi C.G."/>
            <person name="Kumar D."/>
            <person name="Nagpure N.S."/>
            <person name="Sahoo L."/>
            <person name="Das S.P."/>
            <person name="Bit A."/>
            <person name="Patnaik S."/>
            <person name="Meher P.K."/>
            <person name="Jayasankar P."/>
            <person name="Koringa P.G."/>
            <person name="Patel N.V."/>
            <person name="Hinsu A.T."/>
            <person name="Kumar R."/>
            <person name="Pandey M."/>
            <person name="Agarwal S."/>
            <person name="Srivastava S."/>
            <person name="Singh M."/>
            <person name="Iquebal M.A."/>
            <person name="Jaiswal S."/>
            <person name="Angadi U.B."/>
            <person name="Kumar N."/>
            <person name="Raza M."/>
            <person name="Shah T.M."/>
            <person name="Rai A."/>
            <person name="Jena J.K."/>
        </authorList>
    </citation>
    <scope>NUCLEOTIDE SEQUENCE [LARGE SCALE GENOMIC DNA]</scope>
    <source>
        <strain evidence="5">DASCIFA01</strain>
        <tissue evidence="5">Testis</tissue>
    </source>
</reference>
<feature type="domain" description="PLA2c" evidence="4">
    <location>
        <begin position="956"/>
        <end position="1381"/>
    </location>
</feature>
<dbReference type="Gene3D" id="3.40.1090.10">
    <property type="entry name" value="Cytosolic phospholipase A2 catalytic domain"/>
    <property type="match status" value="4"/>
</dbReference>
<evidence type="ECO:0000313" key="6">
    <source>
        <dbReference type="Proteomes" id="UP000290572"/>
    </source>
</evidence>
<evidence type="ECO:0000313" key="5">
    <source>
        <dbReference type="EMBL" id="RXN02514.1"/>
    </source>
</evidence>
<dbReference type="SMART" id="SM00022">
    <property type="entry name" value="PLAc"/>
    <property type="match status" value="1"/>
</dbReference>
<evidence type="ECO:0000256" key="2">
    <source>
        <dbReference type="ARBA" id="ARBA00023098"/>
    </source>
</evidence>
<evidence type="ECO:0000256" key="1">
    <source>
        <dbReference type="ARBA" id="ARBA00022801"/>
    </source>
</evidence>